<sequence>MKPQKRNHVIQAKGPGIDVRPRNNFSLEIVQACFTGSFHLKPDLHNIFVTVDIRCTKYLNTQQDLYLVDGWLIRSCFGVRRKTKMEISLQLIRNSSFRHSFQQGNQSGYQPGFVLYVSLDRVSTRLQVKDSAAVPTSYVYGEHSDYGKSFRLVYAFLVSTWKTGSSVGVECYVLFNDARNCTGYISVAGCAGILSR</sequence>
<accession>A0ABQ8T661</accession>
<dbReference type="EMBL" id="JAJSOF020000015">
    <property type="protein sequence ID" value="KAJ4441380.1"/>
    <property type="molecule type" value="Genomic_DNA"/>
</dbReference>
<evidence type="ECO:0000313" key="1">
    <source>
        <dbReference type="EMBL" id="KAJ4441380.1"/>
    </source>
</evidence>
<evidence type="ECO:0000313" key="2">
    <source>
        <dbReference type="Proteomes" id="UP001148838"/>
    </source>
</evidence>
<proteinExistence type="predicted"/>
<reference evidence="1 2" key="1">
    <citation type="journal article" date="2022" name="Allergy">
        <title>Genome assembly and annotation of Periplaneta americana reveal a comprehensive cockroach allergen profile.</title>
        <authorList>
            <person name="Wang L."/>
            <person name="Xiong Q."/>
            <person name="Saelim N."/>
            <person name="Wang L."/>
            <person name="Nong W."/>
            <person name="Wan A.T."/>
            <person name="Shi M."/>
            <person name="Liu X."/>
            <person name="Cao Q."/>
            <person name="Hui J.H.L."/>
            <person name="Sookrung N."/>
            <person name="Leung T.F."/>
            <person name="Tungtrongchitr A."/>
            <person name="Tsui S.K.W."/>
        </authorList>
    </citation>
    <scope>NUCLEOTIDE SEQUENCE [LARGE SCALE GENOMIC DNA]</scope>
    <source>
        <strain evidence="1">PWHHKU_190912</strain>
    </source>
</reference>
<dbReference type="Proteomes" id="UP001148838">
    <property type="component" value="Unassembled WGS sequence"/>
</dbReference>
<protein>
    <submittedName>
        <fullName evidence="1">Uncharacterized protein</fullName>
    </submittedName>
</protein>
<organism evidence="1 2">
    <name type="scientific">Periplaneta americana</name>
    <name type="common">American cockroach</name>
    <name type="synonym">Blatta americana</name>
    <dbReference type="NCBI Taxonomy" id="6978"/>
    <lineage>
        <taxon>Eukaryota</taxon>
        <taxon>Metazoa</taxon>
        <taxon>Ecdysozoa</taxon>
        <taxon>Arthropoda</taxon>
        <taxon>Hexapoda</taxon>
        <taxon>Insecta</taxon>
        <taxon>Pterygota</taxon>
        <taxon>Neoptera</taxon>
        <taxon>Polyneoptera</taxon>
        <taxon>Dictyoptera</taxon>
        <taxon>Blattodea</taxon>
        <taxon>Blattoidea</taxon>
        <taxon>Blattidae</taxon>
        <taxon>Blattinae</taxon>
        <taxon>Periplaneta</taxon>
    </lineage>
</organism>
<comment type="caution">
    <text evidence="1">The sequence shown here is derived from an EMBL/GenBank/DDBJ whole genome shotgun (WGS) entry which is preliminary data.</text>
</comment>
<name>A0ABQ8T661_PERAM</name>
<gene>
    <name evidence="1" type="ORF">ANN_11235</name>
</gene>
<keyword evidence="2" id="KW-1185">Reference proteome</keyword>